<dbReference type="EMBL" id="BAAALG010000010">
    <property type="protein sequence ID" value="GAA1105142.1"/>
    <property type="molecule type" value="Genomic_DNA"/>
</dbReference>
<reference evidence="6 7" key="1">
    <citation type="journal article" date="2019" name="Int. J. Syst. Evol. Microbiol.">
        <title>The Global Catalogue of Microorganisms (GCM) 10K type strain sequencing project: providing services to taxonomists for standard genome sequencing and annotation.</title>
        <authorList>
            <consortium name="The Broad Institute Genomics Platform"/>
            <consortium name="The Broad Institute Genome Sequencing Center for Infectious Disease"/>
            <person name="Wu L."/>
            <person name="Ma J."/>
        </authorList>
    </citation>
    <scope>NUCLEOTIDE SEQUENCE [LARGE SCALE GENOMIC DNA]</scope>
    <source>
        <strain evidence="6 7">JCM 13008</strain>
    </source>
</reference>
<keyword evidence="3" id="KW-0560">Oxidoreductase</keyword>
<organism evidence="6 7">
    <name type="scientific">Nocardioides dubius</name>
    <dbReference type="NCBI Taxonomy" id="317019"/>
    <lineage>
        <taxon>Bacteria</taxon>
        <taxon>Bacillati</taxon>
        <taxon>Actinomycetota</taxon>
        <taxon>Actinomycetes</taxon>
        <taxon>Propionibacteriales</taxon>
        <taxon>Nocardioidaceae</taxon>
        <taxon>Nocardioides</taxon>
    </lineage>
</organism>
<evidence type="ECO:0000313" key="7">
    <source>
        <dbReference type="Proteomes" id="UP001501581"/>
    </source>
</evidence>
<gene>
    <name evidence="6" type="ORF">GCM10009668_25680</name>
</gene>
<protein>
    <submittedName>
        <fullName evidence="6">Uncharacterized protein</fullName>
    </submittedName>
</protein>
<proteinExistence type="predicted"/>
<evidence type="ECO:0000256" key="2">
    <source>
        <dbReference type="ARBA" id="ARBA00022723"/>
    </source>
</evidence>
<evidence type="ECO:0000256" key="4">
    <source>
        <dbReference type="ARBA" id="ARBA00023004"/>
    </source>
</evidence>
<dbReference type="PANTHER" id="PTHR43809:SF1">
    <property type="entry name" value="NITRITE REDUCTASE (NADH) LARGE SUBUNIT"/>
    <property type="match status" value="1"/>
</dbReference>
<evidence type="ECO:0000256" key="1">
    <source>
        <dbReference type="ARBA" id="ARBA00022617"/>
    </source>
</evidence>
<keyword evidence="2" id="KW-0479">Metal-binding</keyword>
<comment type="caution">
    <text evidence="6">The sequence shown here is derived from an EMBL/GenBank/DDBJ whole genome shotgun (WGS) entry which is preliminary data.</text>
</comment>
<keyword evidence="1" id="KW-0349">Heme</keyword>
<evidence type="ECO:0000256" key="5">
    <source>
        <dbReference type="ARBA" id="ARBA00023014"/>
    </source>
</evidence>
<dbReference type="PANTHER" id="PTHR43809">
    <property type="entry name" value="NITRITE REDUCTASE (NADH) LARGE SUBUNIT"/>
    <property type="match status" value="1"/>
</dbReference>
<keyword evidence="7" id="KW-1185">Reference proteome</keyword>
<keyword evidence="4" id="KW-0408">Iron</keyword>
<accession>A0ABN1TY39</accession>
<sequence length="169" mass="16808">MLTAPQSPGAVYSGSRNVARLRATGLDVAVLGDPEQAEGEVVEVTNPIVGSHRKLVVRGGVVVAGTLIGDLSRVGLITQLYERGTVLGPAEPGELLLAERPAGESGPLLPDDAEVCACAGVSAGRLRACSSVEEARETTRATTGCGGCTSVVKQLVGCATAGAAAGSAG</sequence>
<dbReference type="InterPro" id="IPR052034">
    <property type="entry name" value="NasD-like"/>
</dbReference>
<evidence type="ECO:0000256" key="3">
    <source>
        <dbReference type="ARBA" id="ARBA00023002"/>
    </source>
</evidence>
<evidence type="ECO:0000313" key="6">
    <source>
        <dbReference type="EMBL" id="GAA1105142.1"/>
    </source>
</evidence>
<keyword evidence="5" id="KW-0411">Iron-sulfur</keyword>
<dbReference type="Proteomes" id="UP001501581">
    <property type="component" value="Unassembled WGS sequence"/>
</dbReference>
<name>A0ABN1TY39_9ACTN</name>